<accession>A0A015SS30</accession>
<comment type="caution">
    <text evidence="13">The sequence shown here is derived from an EMBL/GenBank/DDBJ whole genome shotgun (WGS) entry which is preliminary data.</text>
</comment>
<protein>
    <recommendedName>
        <fullName evidence="11">Probable nicotinate-nucleotide adenylyltransferase</fullName>
        <ecNumber evidence="11">2.7.7.18</ecNumber>
    </recommendedName>
    <alternativeName>
        <fullName evidence="11">Deamido-NAD(+) diphosphorylase</fullName>
    </alternativeName>
    <alternativeName>
        <fullName evidence="11">Deamido-NAD(+) pyrophosphorylase</fullName>
    </alternativeName>
    <alternativeName>
        <fullName evidence="11">Nicotinate mononucleotide adenylyltransferase</fullName>
        <shortName evidence="11">NaMN adenylyltransferase</shortName>
    </alternativeName>
</protein>
<keyword evidence="8 11" id="KW-0067">ATP-binding</keyword>
<dbReference type="PANTHER" id="PTHR39321:SF3">
    <property type="entry name" value="PHOSPHOPANTETHEINE ADENYLYLTRANSFERASE"/>
    <property type="match status" value="1"/>
</dbReference>
<name>A0A015SS30_BACFG</name>
<dbReference type="InterPro" id="IPR005248">
    <property type="entry name" value="NadD/NMNAT"/>
</dbReference>
<dbReference type="HAMAP" id="MF_00244">
    <property type="entry name" value="NaMN_adenylyltr"/>
    <property type="match status" value="1"/>
</dbReference>
<dbReference type="Proteomes" id="UP000020529">
    <property type="component" value="Unassembled WGS sequence"/>
</dbReference>
<dbReference type="InterPro" id="IPR004821">
    <property type="entry name" value="Cyt_trans-like"/>
</dbReference>
<evidence type="ECO:0000256" key="7">
    <source>
        <dbReference type="ARBA" id="ARBA00022741"/>
    </source>
</evidence>
<proteinExistence type="inferred from homology"/>
<evidence type="ECO:0000256" key="11">
    <source>
        <dbReference type="HAMAP-Rule" id="MF_00244"/>
    </source>
</evidence>
<dbReference type="Gene3D" id="3.40.50.620">
    <property type="entry name" value="HUPs"/>
    <property type="match status" value="1"/>
</dbReference>
<dbReference type="EMBL" id="JGCY01000379">
    <property type="protein sequence ID" value="EXY73072.1"/>
    <property type="molecule type" value="Genomic_DNA"/>
</dbReference>
<dbReference type="PANTHER" id="PTHR39321">
    <property type="entry name" value="NICOTINATE-NUCLEOTIDE ADENYLYLTRANSFERASE-RELATED"/>
    <property type="match status" value="1"/>
</dbReference>
<dbReference type="SUPFAM" id="SSF52374">
    <property type="entry name" value="Nucleotidylyl transferase"/>
    <property type="match status" value="1"/>
</dbReference>
<comment type="catalytic activity">
    <reaction evidence="10 11">
        <text>nicotinate beta-D-ribonucleotide + ATP + H(+) = deamido-NAD(+) + diphosphate</text>
        <dbReference type="Rhea" id="RHEA:22860"/>
        <dbReference type="ChEBI" id="CHEBI:15378"/>
        <dbReference type="ChEBI" id="CHEBI:30616"/>
        <dbReference type="ChEBI" id="CHEBI:33019"/>
        <dbReference type="ChEBI" id="CHEBI:57502"/>
        <dbReference type="ChEBI" id="CHEBI:58437"/>
        <dbReference type="EC" id="2.7.7.18"/>
    </reaction>
</comment>
<evidence type="ECO:0000256" key="6">
    <source>
        <dbReference type="ARBA" id="ARBA00022695"/>
    </source>
</evidence>
<dbReference type="FunFam" id="3.40.50.620:FF:000251">
    <property type="entry name" value="Probable nicotinate-nucleotide adenylyltransferase"/>
    <property type="match status" value="1"/>
</dbReference>
<dbReference type="CDD" id="cd02165">
    <property type="entry name" value="NMNAT"/>
    <property type="match status" value="1"/>
</dbReference>
<keyword evidence="9 11" id="KW-0520">NAD</keyword>
<dbReference type="PATRIC" id="fig|1339315.3.peg.3804"/>
<evidence type="ECO:0000256" key="1">
    <source>
        <dbReference type="ARBA" id="ARBA00002324"/>
    </source>
</evidence>
<dbReference type="RefSeq" id="WP_032588531.1">
    <property type="nucleotide sequence ID" value="NZ_JGCY01000379.1"/>
</dbReference>
<evidence type="ECO:0000313" key="14">
    <source>
        <dbReference type="Proteomes" id="UP000020529"/>
    </source>
</evidence>
<dbReference type="GO" id="GO:0009435">
    <property type="term" value="P:NAD+ biosynthetic process"/>
    <property type="evidence" value="ECO:0007669"/>
    <property type="project" value="UniProtKB-UniRule"/>
</dbReference>
<dbReference type="Pfam" id="PF01467">
    <property type="entry name" value="CTP_transf_like"/>
    <property type="match status" value="1"/>
</dbReference>
<keyword evidence="4 11" id="KW-0662">Pyridine nucleotide biosynthesis</keyword>
<evidence type="ECO:0000256" key="5">
    <source>
        <dbReference type="ARBA" id="ARBA00022679"/>
    </source>
</evidence>
<evidence type="ECO:0000256" key="2">
    <source>
        <dbReference type="ARBA" id="ARBA00005019"/>
    </source>
</evidence>
<dbReference type="UniPathway" id="UPA00253">
    <property type="reaction ID" value="UER00332"/>
</dbReference>
<evidence type="ECO:0000256" key="9">
    <source>
        <dbReference type="ARBA" id="ARBA00023027"/>
    </source>
</evidence>
<dbReference type="GO" id="GO:0004515">
    <property type="term" value="F:nicotinate-nucleotide adenylyltransferase activity"/>
    <property type="evidence" value="ECO:0007669"/>
    <property type="project" value="UniProtKB-UniRule"/>
</dbReference>
<dbReference type="InterPro" id="IPR014729">
    <property type="entry name" value="Rossmann-like_a/b/a_fold"/>
</dbReference>
<evidence type="ECO:0000256" key="4">
    <source>
        <dbReference type="ARBA" id="ARBA00022642"/>
    </source>
</evidence>
<reference evidence="13 14" key="1">
    <citation type="submission" date="2014-02" db="EMBL/GenBank/DDBJ databases">
        <authorList>
            <person name="Sears C."/>
            <person name="Carroll K."/>
            <person name="Sack B.R."/>
            <person name="Qadri F."/>
            <person name="Myers L.L."/>
            <person name="Chung G.-T."/>
            <person name="Escheverria P."/>
            <person name="Fraser C.M."/>
            <person name="Sadzewicz L."/>
            <person name="Shefchek K.A."/>
            <person name="Tallon L."/>
            <person name="Das S.P."/>
            <person name="Daugherty S."/>
            <person name="Mongodin E.F."/>
        </authorList>
    </citation>
    <scope>NUCLEOTIDE SEQUENCE [LARGE SCALE GENOMIC DNA]</scope>
    <source>
        <strain evidence="14">3988T(B)14</strain>
    </source>
</reference>
<feature type="domain" description="Cytidyltransferase-like" evidence="12">
    <location>
        <begin position="8"/>
        <end position="166"/>
    </location>
</feature>
<dbReference type="AlphaFoldDB" id="A0A015SS30"/>
<gene>
    <name evidence="11 13" type="primary">nadD</name>
    <name evidence="13" type="ORF">M124_3136</name>
</gene>
<keyword evidence="7 11" id="KW-0547">Nucleotide-binding</keyword>
<dbReference type="NCBIfam" id="TIGR00482">
    <property type="entry name" value="nicotinate (nicotinamide) nucleotide adenylyltransferase"/>
    <property type="match status" value="1"/>
</dbReference>
<comment type="similarity">
    <text evidence="3 11">Belongs to the NadD family.</text>
</comment>
<comment type="pathway">
    <text evidence="2 11">Cofactor biosynthesis; NAD(+) biosynthesis; deamido-NAD(+) from nicotinate D-ribonucleotide: step 1/1.</text>
</comment>
<evidence type="ECO:0000256" key="8">
    <source>
        <dbReference type="ARBA" id="ARBA00022840"/>
    </source>
</evidence>
<evidence type="ECO:0000313" key="13">
    <source>
        <dbReference type="EMBL" id="EXY73072.1"/>
    </source>
</evidence>
<evidence type="ECO:0000256" key="3">
    <source>
        <dbReference type="ARBA" id="ARBA00009014"/>
    </source>
</evidence>
<organism evidence="13 14">
    <name type="scientific">Bacteroides fragilis str. 3988T(B)14</name>
    <dbReference type="NCBI Taxonomy" id="1339315"/>
    <lineage>
        <taxon>Bacteria</taxon>
        <taxon>Pseudomonadati</taxon>
        <taxon>Bacteroidota</taxon>
        <taxon>Bacteroidia</taxon>
        <taxon>Bacteroidales</taxon>
        <taxon>Bacteroidaceae</taxon>
        <taxon>Bacteroides</taxon>
    </lineage>
</organism>
<comment type="function">
    <text evidence="1 11">Catalyzes the reversible adenylation of nicotinate mononucleotide (NaMN) to nicotinic acid adenine dinucleotide (NaAD).</text>
</comment>
<keyword evidence="6 11" id="KW-0548">Nucleotidyltransferase</keyword>
<dbReference type="EC" id="2.7.7.18" evidence="11"/>
<sequence>MAKTKTGIFSGSFNPIHIGHLALANYLCEFEGLDEVWFMVTPHNPFKNQADLWPDELRLQLVQLAIEGYPRFRVSDFEFHLPRPSYTIHTLNRLKQEYPEREFQLIIGSDNWMVFDRWFESERIVSENKILVYPRPGFSVDKSQLPPNVHVADSPIFEISSTFIREALATGKDIRYFLHPAVYKRIIQQTGSIDSSHPCHT</sequence>
<evidence type="ECO:0000256" key="10">
    <source>
        <dbReference type="ARBA" id="ARBA00048721"/>
    </source>
</evidence>
<evidence type="ECO:0000259" key="12">
    <source>
        <dbReference type="Pfam" id="PF01467"/>
    </source>
</evidence>
<dbReference type="GO" id="GO:0005524">
    <property type="term" value="F:ATP binding"/>
    <property type="evidence" value="ECO:0007669"/>
    <property type="project" value="UniProtKB-KW"/>
</dbReference>
<keyword evidence="5 11" id="KW-0808">Transferase</keyword>